<dbReference type="PROSITE" id="PS00189">
    <property type="entry name" value="LIPOYL"/>
    <property type="match status" value="1"/>
</dbReference>
<dbReference type="FunFam" id="3.40.50.970:FF:000001">
    <property type="entry name" value="Pyruvate dehydrogenase E1 beta subunit"/>
    <property type="match status" value="1"/>
</dbReference>
<dbReference type="InterPro" id="IPR005475">
    <property type="entry name" value="Transketolase-like_Pyr-bd"/>
</dbReference>
<dbReference type="NCBIfam" id="NF006667">
    <property type="entry name" value="PRK09212.1"/>
    <property type="match status" value="1"/>
</dbReference>
<evidence type="ECO:0000256" key="9">
    <source>
        <dbReference type="ARBA" id="ARBA00023317"/>
    </source>
</evidence>
<comment type="caution">
    <text evidence="15">The sequence shown here is derived from an EMBL/GenBank/DDBJ whole genome shotgun (WGS) entry which is preliminary data.</text>
</comment>
<evidence type="ECO:0000313" key="17">
    <source>
        <dbReference type="Proteomes" id="UP000518315"/>
    </source>
</evidence>
<evidence type="ECO:0000256" key="2">
    <source>
        <dbReference type="ARBA" id="ARBA00001964"/>
    </source>
</evidence>
<evidence type="ECO:0000256" key="6">
    <source>
        <dbReference type="ARBA" id="ARBA00022823"/>
    </source>
</evidence>
<dbReference type="NCBIfam" id="NF008854">
    <property type="entry name" value="PRK11892.1"/>
    <property type="match status" value="1"/>
</dbReference>
<dbReference type="Proteomes" id="UP000277279">
    <property type="component" value="Unassembled WGS sequence"/>
</dbReference>
<keyword evidence="6" id="KW-0450">Lipoyl</keyword>
<sequence>MPIDILMPALSPTMEEGTLSKWLKQEGDKVVSGDVIAEIETDKATMEVEAVDEGVIGKLLVNAGTEGVKVNTKIAVLLQDGESADAISAAPAASQPAPAAAAPVAQEEEPAPASASAPVPAEPKAFVPNDPEIPAGTEMVSMTVREALRDAMAEEMRADDNVFVMGEEVAEYQGAYKVTQGLLQEFGARRVIDTPITEHGFAGVGVGAAMAGLRPIVEFMTFNFAMQAIDHIINSAAKTLYMSGGQMGAPIVFRGPNGAAARVGAQHSQDYAAWYSAIPGLKVVMPYTASDAKGLLKAAIRDPNPVIFLENEILYGQHFDVPKLDNFVLPIGKARIHRPGKDVTVVSFGIGMTYATKAVAELEKLGIDVELIDLRTIRPMDLPTVIESVKKTGRLVTVEEGYPQSSVGTEIATRVMQQAFDYLDAPILTIAGKDVPMPYAANLEKLALPNVREVVDAVKAVCYK</sequence>
<dbReference type="InterPro" id="IPR009014">
    <property type="entry name" value="Transketo_C/PFOR_II"/>
</dbReference>
<keyword evidence="7 11" id="KW-0560">Oxidoreductase</keyword>
<reference evidence="14 17" key="2">
    <citation type="submission" date="2020-08" db="EMBL/GenBank/DDBJ databases">
        <title>Genomic Encyclopedia of Type Strains, Phase III (KMG-III): the genomes of soil and plant-associated and newly described type strains.</title>
        <authorList>
            <person name="Whitman W."/>
        </authorList>
    </citation>
    <scope>NUCLEOTIDE SEQUENCE [LARGE SCALE GENOMIC DNA]</scope>
    <source>
        <strain evidence="14 17">CECT 4113</strain>
    </source>
</reference>
<evidence type="ECO:0000256" key="1">
    <source>
        <dbReference type="ARBA" id="ARBA00001938"/>
    </source>
</evidence>
<comment type="function">
    <text evidence="10">The pyruvate dehydrogenase complex catalyzes the overall conversion of pyruvate to acetyl-CoA and CO(2). It contains multiple copies of three enzymatic components: pyruvate dehydrogenase (E1), dihydrolipoamide acetyltransferase (E2) and lipoamide dehydrogenase (E3).</text>
</comment>
<comment type="catalytic activity">
    <reaction evidence="11">
        <text>N(6)-[(R)-lipoyl]-L-lysyl-[protein] + pyruvate + H(+) = N(6)-[(R)-S(8)-acetyldihydrolipoyl]-L-lysyl-[protein] + CO2</text>
        <dbReference type="Rhea" id="RHEA:19189"/>
        <dbReference type="Rhea" id="RHEA-COMP:10474"/>
        <dbReference type="Rhea" id="RHEA-COMP:10478"/>
        <dbReference type="ChEBI" id="CHEBI:15361"/>
        <dbReference type="ChEBI" id="CHEBI:15378"/>
        <dbReference type="ChEBI" id="CHEBI:16526"/>
        <dbReference type="ChEBI" id="CHEBI:83099"/>
        <dbReference type="ChEBI" id="CHEBI:83111"/>
        <dbReference type="EC" id="1.2.4.1"/>
    </reaction>
</comment>
<comment type="cofactor">
    <cofactor evidence="1">
        <name>(R)-lipoate</name>
        <dbReference type="ChEBI" id="CHEBI:83088"/>
    </cofactor>
</comment>
<keyword evidence="8 11" id="KW-0786">Thiamine pyrophosphate</keyword>
<dbReference type="EMBL" id="RJJT01000006">
    <property type="protein sequence ID" value="RSB80946.1"/>
    <property type="molecule type" value="Genomic_DNA"/>
</dbReference>
<evidence type="ECO:0000313" key="16">
    <source>
        <dbReference type="Proteomes" id="UP000277279"/>
    </source>
</evidence>
<dbReference type="InterPro" id="IPR011053">
    <property type="entry name" value="Single_hybrid_motif"/>
</dbReference>
<dbReference type="CDD" id="cd07036">
    <property type="entry name" value="TPP_PYR_E1-PDHc-beta_like"/>
    <property type="match status" value="1"/>
</dbReference>
<evidence type="ECO:0000259" key="13">
    <source>
        <dbReference type="PROSITE" id="PS50968"/>
    </source>
</evidence>
<comment type="function">
    <text evidence="11">The pyruvate dehydrogenase complex catalyzes the overall conversion of pyruvate to acetyl-CoA and CO2.</text>
</comment>
<dbReference type="AlphaFoldDB" id="A0A3R9CLE2"/>
<dbReference type="Gene3D" id="3.40.50.970">
    <property type="match status" value="1"/>
</dbReference>
<evidence type="ECO:0000313" key="14">
    <source>
        <dbReference type="EMBL" id="MBB3133998.1"/>
    </source>
</evidence>
<evidence type="ECO:0000256" key="11">
    <source>
        <dbReference type="RuleBase" id="RU364074"/>
    </source>
</evidence>
<keyword evidence="17" id="KW-1185">Reference proteome</keyword>
<dbReference type="CDD" id="cd06849">
    <property type="entry name" value="lipoyl_domain"/>
    <property type="match status" value="1"/>
</dbReference>
<evidence type="ECO:0000313" key="15">
    <source>
        <dbReference type="EMBL" id="RSB80946.1"/>
    </source>
</evidence>
<dbReference type="OrthoDB" id="9780894at2"/>
<dbReference type="Pfam" id="PF02780">
    <property type="entry name" value="Transketolase_C"/>
    <property type="match status" value="1"/>
</dbReference>
<evidence type="ECO:0000256" key="8">
    <source>
        <dbReference type="ARBA" id="ARBA00023052"/>
    </source>
</evidence>
<dbReference type="PROSITE" id="PS50968">
    <property type="entry name" value="BIOTINYL_LIPOYL"/>
    <property type="match status" value="1"/>
</dbReference>
<dbReference type="SUPFAM" id="SSF52518">
    <property type="entry name" value="Thiamin diphosphate-binding fold (THDP-binding)"/>
    <property type="match status" value="1"/>
</dbReference>
<evidence type="ECO:0000256" key="5">
    <source>
        <dbReference type="ARBA" id="ARBA00016138"/>
    </source>
</evidence>
<dbReference type="Pfam" id="PF02779">
    <property type="entry name" value="Transket_pyr"/>
    <property type="match status" value="1"/>
</dbReference>
<dbReference type="EC" id="1.2.4.1" evidence="4 11"/>
<feature type="region of interest" description="Disordered" evidence="12">
    <location>
        <begin position="98"/>
        <end position="133"/>
    </location>
</feature>
<dbReference type="PANTHER" id="PTHR11624:SF96">
    <property type="entry name" value="PYRUVATE DEHYDROGENASE E1 COMPONENT SUBUNIT BETA, MITOCHONDRIAL"/>
    <property type="match status" value="1"/>
</dbReference>
<dbReference type="RefSeq" id="WP_125844777.1">
    <property type="nucleotide sequence ID" value="NZ_JACHXH010000005.1"/>
</dbReference>
<dbReference type="SUPFAM" id="SSF52922">
    <property type="entry name" value="TK C-terminal domain-like"/>
    <property type="match status" value="1"/>
</dbReference>
<dbReference type="GO" id="GO:0006086">
    <property type="term" value="P:pyruvate decarboxylation to acetyl-CoA"/>
    <property type="evidence" value="ECO:0007669"/>
    <property type="project" value="InterPro"/>
</dbReference>
<dbReference type="InterPro" id="IPR027110">
    <property type="entry name" value="PDHB_mito-type"/>
</dbReference>
<reference evidence="15 16" key="1">
    <citation type="submission" date="2018-11" db="EMBL/GenBank/DDBJ databases">
        <authorList>
            <person name="Huo Y."/>
        </authorList>
    </citation>
    <scope>NUCLEOTIDE SEQUENCE [LARGE SCALE GENOMIC DNA]</scope>
    <source>
        <strain evidence="15 16">DSM 30132</strain>
    </source>
</reference>
<dbReference type="InterPro" id="IPR029061">
    <property type="entry name" value="THDP-binding"/>
</dbReference>
<dbReference type="Proteomes" id="UP000518315">
    <property type="component" value="Unassembled WGS sequence"/>
</dbReference>
<dbReference type="InterPro" id="IPR033248">
    <property type="entry name" value="Transketolase_C"/>
</dbReference>
<dbReference type="PANTHER" id="PTHR11624">
    <property type="entry name" value="DEHYDROGENASE RELATED"/>
    <property type="match status" value="1"/>
</dbReference>
<feature type="compositionally biased region" description="Low complexity" evidence="12">
    <location>
        <begin position="98"/>
        <end position="123"/>
    </location>
</feature>
<comment type="subunit">
    <text evidence="3">Heterodimer of an alpha and a beta chain.</text>
</comment>
<dbReference type="SMART" id="SM00861">
    <property type="entry name" value="Transket_pyr"/>
    <property type="match status" value="1"/>
</dbReference>
<dbReference type="InterPro" id="IPR000089">
    <property type="entry name" value="Biotin_lipoyl"/>
</dbReference>
<proteinExistence type="predicted"/>
<dbReference type="EMBL" id="JACHXH010000005">
    <property type="protein sequence ID" value="MBB3133998.1"/>
    <property type="molecule type" value="Genomic_DNA"/>
</dbReference>
<keyword evidence="9 11" id="KW-0670">Pyruvate</keyword>
<dbReference type="InterPro" id="IPR003016">
    <property type="entry name" value="2-oxoA_DH_lipoyl-BS"/>
</dbReference>
<feature type="domain" description="Lipoyl-binding" evidence="13">
    <location>
        <begin position="2"/>
        <end position="78"/>
    </location>
</feature>
<gene>
    <name evidence="15" type="ORF">EFD55_09995</name>
    <name evidence="14" type="ORF">FHS26_001714</name>
</gene>
<dbReference type="Gene3D" id="3.40.50.920">
    <property type="match status" value="1"/>
</dbReference>
<protein>
    <recommendedName>
        <fullName evidence="5 11">Pyruvate dehydrogenase E1 component subunit beta</fullName>
        <ecNumber evidence="4 11">1.2.4.1</ecNumber>
    </recommendedName>
</protein>
<comment type="cofactor">
    <cofactor evidence="2 11">
        <name>thiamine diphosphate</name>
        <dbReference type="ChEBI" id="CHEBI:58937"/>
    </cofactor>
</comment>
<dbReference type="FunFam" id="3.40.50.920:FF:000001">
    <property type="entry name" value="Pyruvate dehydrogenase E1 beta subunit"/>
    <property type="match status" value="1"/>
</dbReference>
<name>A0A3R9CLE2_9HYPH</name>
<evidence type="ECO:0000256" key="10">
    <source>
        <dbReference type="ARBA" id="ARBA00025211"/>
    </source>
</evidence>
<dbReference type="SUPFAM" id="SSF51230">
    <property type="entry name" value="Single hybrid motif"/>
    <property type="match status" value="1"/>
</dbReference>
<evidence type="ECO:0000256" key="12">
    <source>
        <dbReference type="SAM" id="MobiDB-lite"/>
    </source>
</evidence>
<evidence type="ECO:0000256" key="3">
    <source>
        <dbReference type="ARBA" id="ARBA00011870"/>
    </source>
</evidence>
<evidence type="ECO:0000256" key="4">
    <source>
        <dbReference type="ARBA" id="ARBA00012281"/>
    </source>
</evidence>
<organism evidence="15 16">
    <name type="scientific">Rhizobium pisi</name>
    <dbReference type="NCBI Taxonomy" id="574561"/>
    <lineage>
        <taxon>Bacteria</taxon>
        <taxon>Pseudomonadati</taxon>
        <taxon>Pseudomonadota</taxon>
        <taxon>Alphaproteobacteria</taxon>
        <taxon>Hyphomicrobiales</taxon>
        <taxon>Rhizobiaceae</taxon>
        <taxon>Rhizobium/Agrobacterium group</taxon>
        <taxon>Rhizobium</taxon>
    </lineage>
</organism>
<dbReference type="FunFam" id="2.40.50.100:FF:000010">
    <property type="entry name" value="Acetyltransferase component of pyruvate dehydrogenase complex"/>
    <property type="match status" value="1"/>
</dbReference>
<accession>A0A3R9CLE2</accession>
<dbReference type="GO" id="GO:0004739">
    <property type="term" value="F:pyruvate dehydrogenase (acetyl-transferring) activity"/>
    <property type="evidence" value="ECO:0007669"/>
    <property type="project" value="UniProtKB-UniRule"/>
</dbReference>
<dbReference type="Pfam" id="PF00364">
    <property type="entry name" value="Biotin_lipoyl"/>
    <property type="match status" value="1"/>
</dbReference>
<dbReference type="Gene3D" id="2.40.50.100">
    <property type="match status" value="1"/>
</dbReference>
<evidence type="ECO:0000256" key="7">
    <source>
        <dbReference type="ARBA" id="ARBA00023002"/>
    </source>
</evidence>